<evidence type="ECO:0000313" key="2">
    <source>
        <dbReference type="EMBL" id="EDV92803.1"/>
    </source>
</evidence>
<protein>
    <submittedName>
        <fullName evidence="2">GH18963</fullName>
    </submittedName>
</protein>
<keyword evidence="3" id="KW-1185">Reference proteome</keyword>
<organism evidence="3">
    <name type="scientific">Drosophila grimshawi</name>
    <name type="common">Hawaiian fruit fly</name>
    <name type="synonym">Idiomyia grimshawi</name>
    <dbReference type="NCBI Taxonomy" id="7222"/>
    <lineage>
        <taxon>Eukaryota</taxon>
        <taxon>Metazoa</taxon>
        <taxon>Ecdysozoa</taxon>
        <taxon>Arthropoda</taxon>
        <taxon>Hexapoda</taxon>
        <taxon>Insecta</taxon>
        <taxon>Pterygota</taxon>
        <taxon>Neoptera</taxon>
        <taxon>Endopterygota</taxon>
        <taxon>Diptera</taxon>
        <taxon>Brachycera</taxon>
        <taxon>Muscomorpha</taxon>
        <taxon>Ephydroidea</taxon>
        <taxon>Drosophilidae</taxon>
        <taxon>Drosophila</taxon>
        <taxon>Hawaiian Drosophila</taxon>
    </lineage>
</organism>
<name>B4JHH6_DROGR</name>
<reference evidence="2 3" key="1">
    <citation type="journal article" date="2007" name="Nature">
        <title>Evolution of genes and genomes on the Drosophila phylogeny.</title>
        <authorList>
            <consortium name="Drosophila 12 Genomes Consortium"/>
            <person name="Clark A.G."/>
            <person name="Eisen M.B."/>
            <person name="Smith D.R."/>
            <person name="Bergman C.M."/>
            <person name="Oliver B."/>
            <person name="Markow T.A."/>
            <person name="Kaufman T.C."/>
            <person name="Kellis M."/>
            <person name="Gelbart W."/>
            <person name="Iyer V.N."/>
            <person name="Pollard D.A."/>
            <person name="Sackton T.B."/>
            <person name="Larracuente A.M."/>
            <person name="Singh N.D."/>
            <person name="Abad J.P."/>
            <person name="Abt D.N."/>
            <person name="Adryan B."/>
            <person name="Aguade M."/>
            <person name="Akashi H."/>
            <person name="Anderson W.W."/>
            <person name="Aquadro C.F."/>
            <person name="Ardell D.H."/>
            <person name="Arguello R."/>
            <person name="Artieri C.G."/>
            <person name="Barbash D.A."/>
            <person name="Barker D."/>
            <person name="Barsanti P."/>
            <person name="Batterham P."/>
            <person name="Batzoglou S."/>
            <person name="Begun D."/>
            <person name="Bhutkar A."/>
            <person name="Blanco E."/>
            <person name="Bosak S.A."/>
            <person name="Bradley R.K."/>
            <person name="Brand A.D."/>
            <person name="Brent M.R."/>
            <person name="Brooks A.N."/>
            <person name="Brown R.H."/>
            <person name="Butlin R.K."/>
            <person name="Caggese C."/>
            <person name="Calvi B.R."/>
            <person name="Bernardo de Carvalho A."/>
            <person name="Caspi A."/>
            <person name="Castrezana S."/>
            <person name="Celniker S.E."/>
            <person name="Chang J.L."/>
            <person name="Chapple C."/>
            <person name="Chatterji S."/>
            <person name="Chinwalla A."/>
            <person name="Civetta A."/>
            <person name="Clifton S.W."/>
            <person name="Comeron J.M."/>
            <person name="Costello J.C."/>
            <person name="Coyne J.A."/>
            <person name="Daub J."/>
            <person name="David R.G."/>
            <person name="Delcher A.L."/>
            <person name="Delehaunty K."/>
            <person name="Do C.B."/>
            <person name="Ebling H."/>
            <person name="Edwards K."/>
            <person name="Eickbush T."/>
            <person name="Evans J.D."/>
            <person name="Filipski A."/>
            <person name="Findeiss S."/>
            <person name="Freyhult E."/>
            <person name="Fulton L."/>
            <person name="Fulton R."/>
            <person name="Garcia A.C."/>
            <person name="Gardiner A."/>
            <person name="Garfield D.A."/>
            <person name="Garvin B.E."/>
            <person name="Gibson G."/>
            <person name="Gilbert D."/>
            <person name="Gnerre S."/>
            <person name="Godfrey J."/>
            <person name="Good R."/>
            <person name="Gotea V."/>
            <person name="Gravely B."/>
            <person name="Greenberg A.J."/>
            <person name="Griffiths-Jones S."/>
            <person name="Gross S."/>
            <person name="Guigo R."/>
            <person name="Gustafson E.A."/>
            <person name="Haerty W."/>
            <person name="Hahn M.W."/>
            <person name="Halligan D.L."/>
            <person name="Halpern A.L."/>
            <person name="Halter G.M."/>
            <person name="Han M.V."/>
            <person name="Heger A."/>
            <person name="Hillier L."/>
            <person name="Hinrichs A.S."/>
            <person name="Holmes I."/>
            <person name="Hoskins R.A."/>
            <person name="Hubisz M.J."/>
            <person name="Hultmark D."/>
            <person name="Huntley M.A."/>
            <person name="Jaffe D.B."/>
            <person name="Jagadeeshan S."/>
            <person name="Jeck W.R."/>
            <person name="Johnson J."/>
            <person name="Jones C.D."/>
            <person name="Jordan W.C."/>
            <person name="Karpen G.H."/>
            <person name="Kataoka E."/>
            <person name="Keightley P.D."/>
            <person name="Kheradpour P."/>
            <person name="Kirkness E.F."/>
            <person name="Koerich L.B."/>
            <person name="Kristiansen K."/>
            <person name="Kudrna D."/>
            <person name="Kulathinal R.J."/>
            <person name="Kumar S."/>
            <person name="Kwok R."/>
            <person name="Lander E."/>
            <person name="Langley C.H."/>
            <person name="Lapoint R."/>
            <person name="Lazzaro B.P."/>
            <person name="Lee S.J."/>
            <person name="Levesque L."/>
            <person name="Li R."/>
            <person name="Lin C.F."/>
            <person name="Lin M.F."/>
            <person name="Lindblad-Toh K."/>
            <person name="Llopart A."/>
            <person name="Long M."/>
            <person name="Low L."/>
            <person name="Lozovsky E."/>
            <person name="Lu J."/>
            <person name="Luo M."/>
            <person name="Machado C.A."/>
            <person name="Makalowski W."/>
            <person name="Marzo M."/>
            <person name="Matsuda M."/>
            <person name="Matzkin L."/>
            <person name="McAllister B."/>
            <person name="McBride C.S."/>
            <person name="McKernan B."/>
            <person name="McKernan K."/>
            <person name="Mendez-Lago M."/>
            <person name="Minx P."/>
            <person name="Mollenhauer M.U."/>
            <person name="Montooth K."/>
            <person name="Mount S.M."/>
            <person name="Mu X."/>
            <person name="Myers E."/>
            <person name="Negre B."/>
            <person name="Newfeld S."/>
            <person name="Nielsen R."/>
            <person name="Noor M.A."/>
            <person name="O'Grady P."/>
            <person name="Pachter L."/>
            <person name="Papaceit M."/>
            <person name="Parisi M.J."/>
            <person name="Parisi M."/>
            <person name="Parts L."/>
            <person name="Pedersen J.S."/>
            <person name="Pesole G."/>
            <person name="Phillippy A.M."/>
            <person name="Ponting C.P."/>
            <person name="Pop M."/>
            <person name="Porcelli D."/>
            <person name="Powell J.R."/>
            <person name="Prohaska S."/>
            <person name="Pruitt K."/>
            <person name="Puig M."/>
            <person name="Quesneville H."/>
            <person name="Ram K.R."/>
            <person name="Rand D."/>
            <person name="Rasmussen M.D."/>
            <person name="Reed L.K."/>
            <person name="Reenan R."/>
            <person name="Reily A."/>
            <person name="Remington K.A."/>
            <person name="Rieger T.T."/>
            <person name="Ritchie M.G."/>
            <person name="Robin C."/>
            <person name="Rogers Y.H."/>
            <person name="Rohde C."/>
            <person name="Rozas J."/>
            <person name="Rubenfield M.J."/>
            <person name="Ruiz A."/>
            <person name="Russo S."/>
            <person name="Salzberg S.L."/>
            <person name="Sanchez-Gracia A."/>
            <person name="Saranga D.J."/>
            <person name="Sato H."/>
            <person name="Schaeffer S.W."/>
            <person name="Schatz M.C."/>
            <person name="Schlenke T."/>
            <person name="Schwartz R."/>
            <person name="Segarra C."/>
            <person name="Singh R.S."/>
            <person name="Sirot L."/>
            <person name="Sirota M."/>
            <person name="Sisneros N.B."/>
            <person name="Smith C.D."/>
            <person name="Smith T.F."/>
            <person name="Spieth J."/>
            <person name="Stage D.E."/>
            <person name="Stark A."/>
            <person name="Stephan W."/>
            <person name="Strausberg R.L."/>
            <person name="Strempel S."/>
            <person name="Sturgill D."/>
            <person name="Sutton G."/>
            <person name="Sutton G.G."/>
            <person name="Tao W."/>
            <person name="Teichmann S."/>
            <person name="Tobari Y.N."/>
            <person name="Tomimura Y."/>
            <person name="Tsolas J.M."/>
            <person name="Valente V.L."/>
            <person name="Venter E."/>
            <person name="Venter J.C."/>
            <person name="Vicario S."/>
            <person name="Vieira F.G."/>
            <person name="Vilella A.J."/>
            <person name="Villasante A."/>
            <person name="Walenz B."/>
            <person name="Wang J."/>
            <person name="Wasserman M."/>
            <person name="Watts T."/>
            <person name="Wilson D."/>
            <person name="Wilson R.K."/>
            <person name="Wing R.A."/>
            <person name="Wolfner M.F."/>
            <person name="Wong A."/>
            <person name="Wong G.K."/>
            <person name="Wu C.I."/>
            <person name="Wu G."/>
            <person name="Yamamoto D."/>
            <person name="Yang H.P."/>
            <person name="Yang S.P."/>
            <person name="Yorke J.A."/>
            <person name="Yoshida K."/>
            <person name="Zdobnov E."/>
            <person name="Zhang P."/>
            <person name="Zhang Y."/>
            <person name="Zimin A.V."/>
            <person name="Baldwin J."/>
            <person name="Abdouelleil A."/>
            <person name="Abdulkadir J."/>
            <person name="Abebe A."/>
            <person name="Abera B."/>
            <person name="Abreu J."/>
            <person name="Acer S.C."/>
            <person name="Aftuck L."/>
            <person name="Alexander A."/>
            <person name="An P."/>
            <person name="Anderson E."/>
            <person name="Anderson S."/>
            <person name="Arachi H."/>
            <person name="Azer M."/>
            <person name="Bachantsang P."/>
            <person name="Barry A."/>
            <person name="Bayul T."/>
            <person name="Berlin A."/>
            <person name="Bessette D."/>
            <person name="Bloom T."/>
            <person name="Blye J."/>
            <person name="Boguslavskiy L."/>
            <person name="Bonnet C."/>
            <person name="Boukhgalter B."/>
            <person name="Bourzgui I."/>
            <person name="Brown A."/>
            <person name="Cahill P."/>
            <person name="Channer S."/>
            <person name="Cheshatsang Y."/>
            <person name="Chuda L."/>
            <person name="Citroen M."/>
            <person name="Collymore A."/>
            <person name="Cooke P."/>
            <person name="Costello M."/>
            <person name="D'Aco K."/>
            <person name="Daza R."/>
            <person name="De Haan G."/>
            <person name="DeGray S."/>
            <person name="DeMaso C."/>
            <person name="Dhargay N."/>
            <person name="Dooley K."/>
            <person name="Dooley E."/>
            <person name="Doricent M."/>
            <person name="Dorje P."/>
            <person name="Dorjee K."/>
            <person name="Dupes A."/>
            <person name="Elong R."/>
            <person name="Falk J."/>
            <person name="Farina A."/>
            <person name="Faro S."/>
            <person name="Ferguson D."/>
            <person name="Fisher S."/>
            <person name="Foley C.D."/>
            <person name="Franke A."/>
            <person name="Friedrich D."/>
            <person name="Gadbois L."/>
            <person name="Gearin G."/>
            <person name="Gearin C.R."/>
            <person name="Giannoukos G."/>
            <person name="Goode T."/>
            <person name="Graham J."/>
            <person name="Grandbois E."/>
            <person name="Grewal S."/>
            <person name="Gyaltsen K."/>
            <person name="Hafez N."/>
            <person name="Hagos B."/>
            <person name="Hall J."/>
            <person name="Henson C."/>
            <person name="Hollinger A."/>
            <person name="Honan T."/>
            <person name="Huard M.D."/>
            <person name="Hughes L."/>
            <person name="Hurhula B."/>
            <person name="Husby M.E."/>
            <person name="Kamat A."/>
            <person name="Kanga B."/>
            <person name="Kashin S."/>
            <person name="Khazanovich D."/>
            <person name="Kisner P."/>
            <person name="Lance K."/>
            <person name="Lara M."/>
            <person name="Lee W."/>
            <person name="Lennon N."/>
            <person name="Letendre F."/>
            <person name="LeVine R."/>
            <person name="Lipovsky A."/>
            <person name="Liu X."/>
            <person name="Liu J."/>
            <person name="Liu S."/>
            <person name="Lokyitsang T."/>
            <person name="Lokyitsang Y."/>
            <person name="Lubonja R."/>
            <person name="Lui A."/>
            <person name="MacDonald P."/>
            <person name="Magnisalis V."/>
            <person name="Maru K."/>
            <person name="Matthews C."/>
            <person name="McCusker W."/>
            <person name="McDonough S."/>
            <person name="Mehta T."/>
            <person name="Meldrim J."/>
            <person name="Meneus L."/>
            <person name="Mihai O."/>
            <person name="Mihalev A."/>
            <person name="Mihova T."/>
            <person name="Mittelman R."/>
            <person name="Mlenga V."/>
            <person name="Montmayeur A."/>
            <person name="Mulrain L."/>
            <person name="Navidi A."/>
            <person name="Naylor J."/>
            <person name="Negash T."/>
            <person name="Nguyen T."/>
            <person name="Nguyen N."/>
            <person name="Nicol R."/>
            <person name="Norbu C."/>
            <person name="Norbu N."/>
            <person name="Novod N."/>
            <person name="O'Neill B."/>
            <person name="Osman S."/>
            <person name="Markiewicz E."/>
            <person name="Oyono O.L."/>
            <person name="Patti C."/>
            <person name="Phunkhang P."/>
            <person name="Pierre F."/>
            <person name="Priest M."/>
            <person name="Raghuraman S."/>
            <person name="Rege F."/>
            <person name="Reyes R."/>
            <person name="Rise C."/>
            <person name="Rogov P."/>
            <person name="Ross K."/>
            <person name="Ryan E."/>
            <person name="Settipalli S."/>
            <person name="Shea T."/>
            <person name="Sherpa N."/>
            <person name="Shi L."/>
            <person name="Shih D."/>
            <person name="Sparrow T."/>
            <person name="Spaulding J."/>
            <person name="Stalker J."/>
            <person name="Stange-Thomann N."/>
            <person name="Stavropoulos S."/>
            <person name="Stone C."/>
            <person name="Strader C."/>
            <person name="Tesfaye S."/>
            <person name="Thomson T."/>
            <person name="Thoulutsang Y."/>
            <person name="Thoulutsang D."/>
            <person name="Topham K."/>
            <person name="Topping I."/>
            <person name="Tsamla T."/>
            <person name="Vassiliev H."/>
            <person name="Vo A."/>
            <person name="Wangchuk T."/>
            <person name="Wangdi T."/>
            <person name="Weiand M."/>
            <person name="Wilkinson J."/>
            <person name="Wilson A."/>
            <person name="Yadav S."/>
            <person name="Young G."/>
            <person name="Yu Q."/>
            <person name="Zembek L."/>
            <person name="Zhong D."/>
            <person name="Zimmer A."/>
            <person name="Zwirko Z."/>
            <person name="Jaffe D.B."/>
            <person name="Alvarez P."/>
            <person name="Brockman W."/>
            <person name="Butler J."/>
            <person name="Chin C."/>
            <person name="Gnerre S."/>
            <person name="Grabherr M."/>
            <person name="Kleber M."/>
            <person name="Mauceli E."/>
            <person name="MacCallum I."/>
        </authorList>
    </citation>
    <scope>NUCLEOTIDE SEQUENCE [LARGE SCALE GENOMIC DNA]</scope>
    <source>
        <strain evidence="3">Tucson 15287-2541.00</strain>
    </source>
</reference>
<sequence>MLLLATWGRASGRRAVAKHTKPKYELSGKPVTGGSGSGPTDCDWRSAVNEVLNGKMWRCTKSSKTSSESSLRPHVGNTHAAQLLEFWRQ</sequence>
<dbReference type="InParanoid" id="B4JHH6"/>
<gene>
    <name evidence="2" type="primary">Dgri\GH18963</name>
    <name evidence="2" type="ORF">Dgri_GH18963</name>
</gene>
<proteinExistence type="predicted"/>
<dbReference type="EMBL" id="CH916369">
    <property type="protein sequence ID" value="EDV92803.1"/>
    <property type="molecule type" value="Genomic_DNA"/>
</dbReference>
<feature type="region of interest" description="Disordered" evidence="1">
    <location>
        <begin position="18"/>
        <end position="40"/>
    </location>
</feature>
<accession>B4JHH6</accession>
<evidence type="ECO:0000313" key="3">
    <source>
        <dbReference type="Proteomes" id="UP000001070"/>
    </source>
</evidence>
<evidence type="ECO:0000256" key="1">
    <source>
        <dbReference type="SAM" id="MobiDB-lite"/>
    </source>
</evidence>
<dbReference type="AlphaFoldDB" id="B4JHH6"/>
<dbReference type="HOGENOM" id="CLU_2457105_0_0_1"/>
<dbReference type="Proteomes" id="UP000001070">
    <property type="component" value="Unassembled WGS sequence"/>
</dbReference>